<keyword evidence="4" id="KW-1185">Reference proteome</keyword>
<evidence type="ECO:0000313" key="3">
    <source>
        <dbReference type="EMBL" id="MBB3090336.1"/>
    </source>
</evidence>
<reference evidence="3 4" key="1">
    <citation type="submission" date="2020-08" db="EMBL/GenBank/DDBJ databases">
        <title>Genomic Encyclopedia of Type Strains, Phase III (KMG-III): the genomes of soil and plant-associated and newly described type strains.</title>
        <authorList>
            <person name="Whitman W."/>
        </authorList>
    </citation>
    <scope>NUCLEOTIDE SEQUENCE [LARGE SCALE GENOMIC DNA]</scope>
    <source>
        <strain evidence="3 4">CECT 3302</strain>
    </source>
</reference>
<gene>
    <name evidence="3" type="ORF">FHS12_003288</name>
</gene>
<dbReference type="Pfam" id="PF03795">
    <property type="entry name" value="YCII"/>
    <property type="match status" value="1"/>
</dbReference>
<protein>
    <recommendedName>
        <fullName evidence="2">YCII-related domain-containing protein</fullName>
    </recommendedName>
</protein>
<accession>A0A7W5A680</accession>
<dbReference type="PANTHER" id="PTHR35174">
    <property type="entry name" value="BLL7171 PROTEIN-RELATED"/>
    <property type="match status" value="1"/>
</dbReference>
<comment type="similarity">
    <text evidence="1">Belongs to the YciI family.</text>
</comment>
<dbReference type="SUPFAM" id="SSF54909">
    <property type="entry name" value="Dimeric alpha+beta barrel"/>
    <property type="match status" value="1"/>
</dbReference>
<proteinExistence type="inferred from homology"/>
<sequence length="120" mass="12983">MRYMMLVKMAPEAGPPPVALMEAVEAEIKQQHADGILLDADGLGPGLEIRLTAGEVTHVDGPFAEAKEVAGGFSLFEVRSHEEAAEIGRRMVRFHEELWPGQDVAVEMRPLVGPPDPAAE</sequence>
<dbReference type="RefSeq" id="WP_183546963.1">
    <property type="nucleotide sequence ID" value="NZ_BMQT01000006.1"/>
</dbReference>
<dbReference type="Proteomes" id="UP000577707">
    <property type="component" value="Unassembled WGS sequence"/>
</dbReference>
<dbReference type="InterPro" id="IPR005545">
    <property type="entry name" value="YCII"/>
</dbReference>
<dbReference type="InterPro" id="IPR011008">
    <property type="entry name" value="Dimeric_a/b-barrel"/>
</dbReference>
<evidence type="ECO:0000256" key="1">
    <source>
        <dbReference type="ARBA" id="ARBA00007689"/>
    </source>
</evidence>
<dbReference type="EMBL" id="JACHXG010000006">
    <property type="protein sequence ID" value="MBB3090336.1"/>
    <property type="molecule type" value="Genomic_DNA"/>
</dbReference>
<dbReference type="AlphaFoldDB" id="A0A7W5A680"/>
<comment type="caution">
    <text evidence="3">The sequence shown here is derived from an EMBL/GenBank/DDBJ whole genome shotgun (WGS) entry which is preliminary data.</text>
</comment>
<evidence type="ECO:0000313" key="4">
    <source>
        <dbReference type="Proteomes" id="UP000577707"/>
    </source>
</evidence>
<evidence type="ECO:0000259" key="2">
    <source>
        <dbReference type="Pfam" id="PF03795"/>
    </source>
</evidence>
<organism evidence="3 4">
    <name type="scientific">Nocardioides albus</name>
    <dbReference type="NCBI Taxonomy" id="1841"/>
    <lineage>
        <taxon>Bacteria</taxon>
        <taxon>Bacillati</taxon>
        <taxon>Actinomycetota</taxon>
        <taxon>Actinomycetes</taxon>
        <taxon>Propionibacteriales</taxon>
        <taxon>Nocardioidaceae</taxon>
        <taxon>Nocardioides</taxon>
    </lineage>
</organism>
<dbReference type="Gene3D" id="3.30.70.1060">
    <property type="entry name" value="Dimeric alpha+beta barrel"/>
    <property type="match status" value="1"/>
</dbReference>
<name>A0A7W5A680_9ACTN</name>
<feature type="domain" description="YCII-related" evidence="2">
    <location>
        <begin position="1"/>
        <end position="90"/>
    </location>
</feature>